<protein>
    <submittedName>
        <fullName evidence="1">Uncharacterized protein</fullName>
    </submittedName>
</protein>
<accession>A0A4Y7PJ79</accession>
<gene>
    <name evidence="1" type="ORF">BD410DRAFT_809371</name>
</gene>
<dbReference type="Proteomes" id="UP000294933">
    <property type="component" value="Unassembled WGS sequence"/>
</dbReference>
<keyword evidence="2" id="KW-1185">Reference proteome</keyword>
<dbReference type="VEuPathDB" id="FungiDB:BD410DRAFT_809371"/>
<reference evidence="1 2" key="1">
    <citation type="submission" date="2018-06" db="EMBL/GenBank/DDBJ databases">
        <title>A transcriptomic atlas of mushroom development highlights an independent origin of complex multicellularity.</title>
        <authorList>
            <consortium name="DOE Joint Genome Institute"/>
            <person name="Krizsan K."/>
            <person name="Almasi E."/>
            <person name="Merenyi Z."/>
            <person name="Sahu N."/>
            <person name="Viragh M."/>
            <person name="Koszo T."/>
            <person name="Mondo S."/>
            <person name="Kiss B."/>
            <person name="Balint B."/>
            <person name="Kues U."/>
            <person name="Barry K."/>
            <person name="Hegedus J.C."/>
            <person name="Henrissat B."/>
            <person name="Johnson J."/>
            <person name="Lipzen A."/>
            <person name="Ohm R."/>
            <person name="Nagy I."/>
            <person name="Pangilinan J."/>
            <person name="Yan J."/>
            <person name="Xiong Y."/>
            <person name="Grigoriev I.V."/>
            <person name="Hibbett D.S."/>
            <person name="Nagy L.G."/>
        </authorList>
    </citation>
    <scope>NUCLEOTIDE SEQUENCE [LARGE SCALE GENOMIC DNA]</scope>
    <source>
        <strain evidence="1 2">SZMC22713</strain>
    </source>
</reference>
<organism evidence="1 2">
    <name type="scientific">Rickenella mellea</name>
    <dbReference type="NCBI Taxonomy" id="50990"/>
    <lineage>
        <taxon>Eukaryota</taxon>
        <taxon>Fungi</taxon>
        <taxon>Dikarya</taxon>
        <taxon>Basidiomycota</taxon>
        <taxon>Agaricomycotina</taxon>
        <taxon>Agaricomycetes</taxon>
        <taxon>Hymenochaetales</taxon>
        <taxon>Rickenellaceae</taxon>
        <taxon>Rickenella</taxon>
    </lineage>
</organism>
<evidence type="ECO:0000313" key="2">
    <source>
        <dbReference type="Proteomes" id="UP000294933"/>
    </source>
</evidence>
<sequence>MTSEYPQLTCIGVMDTNGRPDGVDNTKFEGKDWGVLKRALAGQAAEKGVQTNESYRTTSSVGKSITLCWSSGCPTFSNSMPSKISDRRLADEEVVEVEGVEVESIDDEMRPQLNVSVIEWRKNDASNDASTASGNAIERFQGTMGSELELAEQASKARWIWWTVLLKDNNRWQFKSTKIALRRGGFAPIIVVLLAVRRESSVLVEPAFDLVGKMRRKCCQSLETSGSFGTPNNANNNHWWGFDNRTASSTTRRVSSAACFTQAGSWRRSSGGAANAKYRESILEFGVLGFKLKALQGGGGE</sequence>
<dbReference type="EMBL" id="ML170301">
    <property type="protein sequence ID" value="TDL14902.1"/>
    <property type="molecule type" value="Genomic_DNA"/>
</dbReference>
<name>A0A4Y7PJ79_9AGAM</name>
<evidence type="ECO:0000313" key="1">
    <source>
        <dbReference type="EMBL" id="TDL14902.1"/>
    </source>
</evidence>
<proteinExistence type="predicted"/>
<dbReference type="AlphaFoldDB" id="A0A4Y7PJ79"/>